<proteinExistence type="predicted"/>
<evidence type="ECO:0000313" key="3">
    <source>
        <dbReference type="Proteomes" id="UP001056937"/>
    </source>
</evidence>
<keyword evidence="1" id="KW-0472">Membrane</keyword>
<feature type="transmembrane region" description="Helical" evidence="1">
    <location>
        <begin position="28"/>
        <end position="46"/>
    </location>
</feature>
<dbReference type="RefSeq" id="WP_252167478.1">
    <property type="nucleotide sequence ID" value="NZ_CP084930.1"/>
</dbReference>
<evidence type="ECO:0000256" key="1">
    <source>
        <dbReference type="SAM" id="Phobius"/>
    </source>
</evidence>
<keyword evidence="1" id="KW-0812">Transmembrane</keyword>
<organism evidence="2 3">
    <name type="scientific">Sphingomonas morindae</name>
    <dbReference type="NCBI Taxonomy" id="1541170"/>
    <lineage>
        <taxon>Bacteria</taxon>
        <taxon>Pseudomonadati</taxon>
        <taxon>Pseudomonadota</taxon>
        <taxon>Alphaproteobacteria</taxon>
        <taxon>Sphingomonadales</taxon>
        <taxon>Sphingomonadaceae</taxon>
        <taxon>Sphingomonas</taxon>
    </lineage>
</organism>
<protein>
    <submittedName>
        <fullName evidence="2">Uncharacterized protein</fullName>
    </submittedName>
</protein>
<sequence>MARIARTLFVALGIAALAFGIGQWRPGLGMPLTLAVTSLWVALAIVRQRAVSRHR</sequence>
<accession>A0ABY4X9Q0</accession>
<dbReference type="Proteomes" id="UP001056937">
    <property type="component" value="Chromosome 1"/>
</dbReference>
<keyword evidence="1" id="KW-1133">Transmembrane helix</keyword>
<name>A0ABY4X9Q0_9SPHN</name>
<keyword evidence="3" id="KW-1185">Reference proteome</keyword>
<reference evidence="2" key="1">
    <citation type="journal article" date="2022" name="Toxins">
        <title>Genomic Analysis of Sphingopyxis sp. USTB-05 for Biodegrading Cyanobacterial Hepatotoxins.</title>
        <authorList>
            <person name="Liu C."/>
            <person name="Xu Q."/>
            <person name="Zhao Z."/>
            <person name="Zhang H."/>
            <person name="Liu X."/>
            <person name="Yin C."/>
            <person name="Liu Y."/>
            <person name="Yan H."/>
        </authorList>
    </citation>
    <scope>NUCLEOTIDE SEQUENCE</scope>
    <source>
        <strain evidence="2">NBD5</strain>
    </source>
</reference>
<gene>
    <name evidence="2" type="ORF">LHA26_04145</name>
</gene>
<evidence type="ECO:0000313" key="2">
    <source>
        <dbReference type="EMBL" id="USI73672.1"/>
    </source>
</evidence>
<dbReference type="EMBL" id="CP084930">
    <property type="protein sequence ID" value="USI73672.1"/>
    <property type="molecule type" value="Genomic_DNA"/>
</dbReference>